<keyword evidence="2" id="KW-0677">Repeat</keyword>
<proteinExistence type="predicted"/>
<feature type="domain" description="Myb-like" evidence="6">
    <location>
        <begin position="10"/>
        <end position="62"/>
    </location>
</feature>
<dbReference type="PROSITE" id="PS50090">
    <property type="entry name" value="MYB_LIKE"/>
    <property type="match status" value="2"/>
</dbReference>
<dbReference type="RefSeq" id="XP_004485696.1">
    <property type="nucleotide sequence ID" value="XM_004485639.3"/>
</dbReference>
<feature type="domain" description="HTH myb-type" evidence="7">
    <location>
        <begin position="67"/>
        <end position="117"/>
    </location>
</feature>
<dbReference type="PANTHER" id="PTHR47994:SF5">
    <property type="entry name" value="F14D16.11-RELATED"/>
    <property type="match status" value="1"/>
</dbReference>
<reference evidence="8" key="1">
    <citation type="journal article" date="2013" name="Nat. Biotechnol.">
        <title>Draft genome sequence of chickpea (Cicer arietinum) provides a resource for trait improvement.</title>
        <authorList>
            <person name="Varshney R.K."/>
            <person name="Song C."/>
            <person name="Saxena R.K."/>
            <person name="Azam S."/>
            <person name="Yu S."/>
            <person name="Sharpe A.G."/>
            <person name="Cannon S."/>
            <person name="Baek J."/>
            <person name="Rosen B.D."/>
            <person name="Tar'an B."/>
            <person name="Millan T."/>
            <person name="Zhang X."/>
            <person name="Ramsay L.D."/>
            <person name="Iwata A."/>
            <person name="Wang Y."/>
            <person name="Nelson W."/>
            <person name="Farmer A.D."/>
            <person name="Gaur P.M."/>
            <person name="Soderlund C."/>
            <person name="Penmetsa R.V."/>
            <person name="Xu C."/>
            <person name="Bharti A.K."/>
            <person name="He W."/>
            <person name="Winter P."/>
            <person name="Zhao S."/>
            <person name="Hane J.K."/>
            <person name="Carrasquilla-Garcia N."/>
            <person name="Condie J.A."/>
            <person name="Upadhyaya H.D."/>
            <person name="Luo M.C."/>
            <person name="Thudi M."/>
            <person name="Gowda C.L."/>
            <person name="Singh N.P."/>
            <person name="Lichtenzveig J."/>
            <person name="Gali K.K."/>
            <person name="Rubio J."/>
            <person name="Nadarajan N."/>
            <person name="Dolezel J."/>
            <person name="Bansal K.C."/>
            <person name="Xu X."/>
            <person name="Edwards D."/>
            <person name="Zhang G."/>
            <person name="Kahl G."/>
            <person name="Gil J."/>
            <person name="Singh K.B."/>
            <person name="Datta S.K."/>
            <person name="Jackson S.A."/>
            <person name="Wang J."/>
            <person name="Cook D.R."/>
        </authorList>
    </citation>
    <scope>NUCLEOTIDE SEQUENCE [LARGE SCALE GENOMIC DNA]</scope>
    <source>
        <strain evidence="8">cv. CDC Frontier</strain>
    </source>
</reference>
<reference evidence="9" key="2">
    <citation type="submission" date="2025-08" db="UniProtKB">
        <authorList>
            <consortium name="RefSeq"/>
        </authorList>
    </citation>
    <scope>IDENTIFICATION</scope>
    <source>
        <tissue evidence="9">Etiolated seedlings</tissue>
    </source>
</reference>
<dbReference type="InterPro" id="IPR009057">
    <property type="entry name" value="Homeodomain-like_sf"/>
</dbReference>
<evidence type="ECO:0000259" key="7">
    <source>
        <dbReference type="PROSITE" id="PS51294"/>
    </source>
</evidence>
<dbReference type="GeneID" id="101495806"/>
<comment type="subcellular location">
    <subcellularLocation>
        <location evidence="1">Nucleus</location>
    </subcellularLocation>
</comment>
<evidence type="ECO:0000313" key="8">
    <source>
        <dbReference type="Proteomes" id="UP000087171"/>
    </source>
</evidence>
<keyword evidence="3" id="KW-0238">DNA-binding</keyword>
<dbReference type="InterPro" id="IPR017930">
    <property type="entry name" value="Myb_dom"/>
</dbReference>
<dbReference type="eggNOG" id="KOG0048">
    <property type="taxonomic scope" value="Eukaryota"/>
</dbReference>
<dbReference type="PROSITE" id="PS51294">
    <property type="entry name" value="HTH_MYB"/>
    <property type="match status" value="2"/>
</dbReference>
<dbReference type="KEGG" id="cam:101495806"/>
<dbReference type="InterPro" id="IPR015495">
    <property type="entry name" value="Myb_TF_plants"/>
</dbReference>
<feature type="domain" description="HTH myb-type" evidence="7">
    <location>
        <begin position="10"/>
        <end position="66"/>
    </location>
</feature>
<dbReference type="AlphaFoldDB" id="A0A1S2X9L5"/>
<feature type="compositionally biased region" description="Low complexity" evidence="5">
    <location>
        <begin position="312"/>
        <end position="326"/>
    </location>
</feature>
<keyword evidence="4" id="KW-0539">Nucleus</keyword>
<evidence type="ECO:0000259" key="6">
    <source>
        <dbReference type="PROSITE" id="PS50090"/>
    </source>
</evidence>
<name>A0A1S2X9L5_CICAR</name>
<dbReference type="GO" id="GO:0003677">
    <property type="term" value="F:DNA binding"/>
    <property type="evidence" value="ECO:0007669"/>
    <property type="project" value="UniProtKB-KW"/>
</dbReference>
<dbReference type="InterPro" id="IPR001005">
    <property type="entry name" value="SANT/Myb"/>
</dbReference>
<evidence type="ECO:0000256" key="4">
    <source>
        <dbReference type="ARBA" id="ARBA00023242"/>
    </source>
</evidence>
<dbReference type="OrthoDB" id="2143914at2759"/>
<dbReference type="Pfam" id="PF00249">
    <property type="entry name" value="Myb_DNA-binding"/>
    <property type="match status" value="2"/>
</dbReference>
<dbReference type="GO" id="GO:0005634">
    <property type="term" value="C:nucleus"/>
    <property type="evidence" value="ECO:0007669"/>
    <property type="project" value="UniProtKB-SubCell"/>
</dbReference>
<feature type="region of interest" description="Disordered" evidence="5">
    <location>
        <begin position="307"/>
        <end position="334"/>
    </location>
</feature>
<dbReference type="PaxDb" id="3827-XP_004485696.1"/>
<gene>
    <name evidence="9" type="primary">LOC101495806</name>
</gene>
<feature type="domain" description="Myb-like" evidence="6">
    <location>
        <begin position="63"/>
        <end position="113"/>
    </location>
</feature>
<evidence type="ECO:0000256" key="2">
    <source>
        <dbReference type="ARBA" id="ARBA00022737"/>
    </source>
</evidence>
<dbReference type="SMART" id="SM00717">
    <property type="entry name" value="SANT"/>
    <property type="match status" value="2"/>
</dbReference>
<accession>A0A1S2X9L5</accession>
<dbReference type="Gene3D" id="1.10.10.60">
    <property type="entry name" value="Homeodomain-like"/>
    <property type="match status" value="2"/>
</dbReference>
<dbReference type="CDD" id="cd00167">
    <property type="entry name" value="SANT"/>
    <property type="match status" value="2"/>
</dbReference>
<evidence type="ECO:0000313" key="9">
    <source>
        <dbReference type="RefSeq" id="XP_004485696.1"/>
    </source>
</evidence>
<dbReference type="FunFam" id="1.10.10.60:FF:000349">
    <property type="entry name" value="Transcription factor MYB39"/>
    <property type="match status" value="1"/>
</dbReference>
<dbReference type="SUPFAM" id="SSF46689">
    <property type="entry name" value="Homeodomain-like"/>
    <property type="match status" value="1"/>
</dbReference>
<dbReference type="STRING" id="3827.A0A1S2X9L5"/>
<evidence type="ECO:0000256" key="5">
    <source>
        <dbReference type="SAM" id="MobiDB-lite"/>
    </source>
</evidence>
<evidence type="ECO:0000256" key="3">
    <source>
        <dbReference type="ARBA" id="ARBA00023125"/>
    </source>
</evidence>
<sequence>MGRTPCCDKNNGLKKGPWTTEEDQKLIHYIHKHGYGNWRTLPKNAGLQRCGKSCRLRWTNYLRPDIKRGRFSFEEEETIIQLHSILGNKWSAIASRLPGRTDNEIKNYWNTHIRKRLLRMGIDPVTHSPRLDLLDLSSILYAYGNSSSHINNIQTLLGIQQPLVNPELLKLASSLFNSSQQQDYSNNQPCNPQIQSQVPRFVQFQDQLVPQVHANANACATFTNPSLPNQSHNMFEPNVEAYTSNFTDLSYNEQHSVHDWHENGFGLISTIAEDEYIPQLLSSYNNNNNNNYGCDNIQNLMYQTSDNSNQFLSTPSSSPTPLNSNSTEDERESYDSCNRLNFQMSADHVSDANDQFM</sequence>
<dbReference type="PANTHER" id="PTHR47994">
    <property type="entry name" value="F14D16.11-RELATED"/>
    <property type="match status" value="1"/>
</dbReference>
<dbReference type="FunFam" id="1.10.10.60:FF:000001">
    <property type="entry name" value="MYB-related transcription factor"/>
    <property type="match status" value="1"/>
</dbReference>
<protein>
    <submittedName>
        <fullName evidence="9">Transcription factor MYB41</fullName>
    </submittedName>
</protein>
<keyword evidence="8" id="KW-1185">Reference proteome</keyword>
<organism evidence="8 9">
    <name type="scientific">Cicer arietinum</name>
    <name type="common">Chickpea</name>
    <name type="synonym">Garbanzo</name>
    <dbReference type="NCBI Taxonomy" id="3827"/>
    <lineage>
        <taxon>Eukaryota</taxon>
        <taxon>Viridiplantae</taxon>
        <taxon>Streptophyta</taxon>
        <taxon>Embryophyta</taxon>
        <taxon>Tracheophyta</taxon>
        <taxon>Spermatophyta</taxon>
        <taxon>Magnoliopsida</taxon>
        <taxon>eudicotyledons</taxon>
        <taxon>Gunneridae</taxon>
        <taxon>Pentapetalae</taxon>
        <taxon>rosids</taxon>
        <taxon>fabids</taxon>
        <taxon>Fabales</taxon>
        <taxon>Fabaceae</taxon>
        <taxon>Papilionoideae</taxon>
        <taxon>50 kb inversion clade</taxon>
        <taxon>NPAAA clade</taxon>
        <taxon>Hologalegina</taxon>
        <taxon>IRL clade</taxon>
        <taxon>Cicereae</taxon>
        <taxon>Cicer</taxon>
    </lineage>
</organism>
<evidence type="ECO:0000256" key="1">
    <source>
        <dbReference type="ARBA" id="ARBA00004123"/>
    </source>
</evidence>
<dbReference type="Proteomes" id="UP000087171">
    <property type="component" value="Chromosome Ca1"/>
</dbReference>